<accession>A0A2U2MSQ6</accession>
<dbReference type="Gene3D" id="1.10.357.10">
    <property type="entry name" value="Tetracycline Repressor, domain 2"/>
    <property type="match status" value="1"/>
</dbReference>
<dbReference type="GO" id="GO:0003700">
    <property type="term" value="F:DNA-binding transcription factor activity"/>
    <property type="evidence" value="ECO:0007669"/>
    <property type="project" value="TreeGrafter"/>
</dbReference>
<dbReference type="InterPro" id="IPR001647">
    <property type="entry name" value="HTH_TetR"/>
</dbReference>
<dbReference type="InterPro" id="IPR036271">
    <property type="entry name" value="Tet_transcr_reg_TetR-rel_C_sf"/>
</dbReference>
<evidence type="ECO:0000313" key="5">
    <source>
        <dbReference type="Proteomes" id="UP000245753"/>
    </source>
</evidence>
<dbReference type="Proteomes" id="UP000245753">
    <property type="component" value="Unassembled WGS sequence"/>
</dbReference>
<dbReference type="PRINTS" id="PR00455">
    <property type="entry name" value="HTHTETR"/>
</dbReference>
<proteinExistence type="predicted"/>
<dbReference type="AlphaFoldDB" id="A0A2U2MSQ6"/>
<keyword evidence="1 2" id="KW-0238">DNA-binding</keyword>
<keyword evidence="5" id="KW-1185">Reference proteome</keyword>
<dbReference type="SUPFAM" id="SSF48498">
    <property type="entry name" value="Tetracyclin repressor-like, C-terminal domain"/>
    <property type="match status" value="1"/>
</dbReference>
<dbReference type="PANTHER" id="PTHR30055:SF226">
    <property type="entry name" value="HTH-TYPE TRANSCRIPTIONAL REGULATOR PKSA"/>
    <property type="match status" value="1"/>
</dbReference>
<dbReference type="PROSITE" id="PS50977">
    <property type="entry name" value="HTH_TETR_2"/>
    <property type="match status" value="1"/>
</dbReference>
<evidence type="ECO:0000256" key="2">
    <source>
        <dbReference type="PROSITE-ProRule" id="PRU00335"/>
    </source>
</evidence>
<dbReference type="SUPFAM" id="SSF46689">
    <property type="entry name" value="Homeodomain-like"/>
    <property type="match status" value="1"/>
</dbReference>
<evidence type="ECO:0000256" key="1">
    <source>
        <dbReference type="ARBA" id="ARBA00023125"/>
    </source>
</evidence>
<sequence length="195" mass="22007">MRAADRRNSILDTAMSLVAKYGYWGATIREVAEAEGITEAGVLYYFGNKENLLISVIDHHDSITRQGMAVKLGLPPDKVDDGIANVFPVGLRDLTIANVQVNKTRSEFVRLYSVLQAEALAPEHPAYEYFLDRERRVLDEYAKAAERDGVDDPKSMAVEVLGAMDGLQLRWLHNLDGVDFVREWMRIIDRLIPET</sequence>
<feature type="domain" description="HTH tetR-type" evidence="3">
    <location>
        <begin position="4"/>
        <end position="64"/>
    </location>
</feature>
<reference evidence="4 5" key="1">
    <citation type="journal article" date="2018" name="Int. J. Syst. Evol. Microbiol.">
        <title>Bifidobacterium catulorum sp. nov., a novel taxon from the faeces of the baby common marmoset (Callithrix jacchus).</title>
        <authorList>
            <person name="Modesto M."/>
            <person name="Michelini S."/>
            <person name="Oki K."/>
            <person name="Biavati B."/>
            <person name="Watanabe K."/>
            <person name="Mattarelli P."/>
        </authorList>
    </citation>
    <scope>NUCLEOTIDE SEQUENCE [LARGE SCALE GENOMIC DNA]</scope>
    <source>
        <strain evidence="4 5">MRM 8.19</strain>
    </source>
</reference>
<dbReference type="GO" id="GO:0000976">
    <property type="term" value="F:transcription cis-regulatory region binding"/>
    <property type="evidence" value="ECO:0007669"/>
    <property type="project" value="TreeGrafter"/>
</dbReference>
<dbReference type="OrthoDB" id="7505659at2"/>
<protein>
    <submittedName>
        <fullName evidence="4">TetR/AcrR family transcriptional regulator</fullName>
    </submittedName>
</protein>
<name>A0A2U2MSQ6_9BIFI</name>
<dbReference type="PANTHER" id="PTHR30055">
    <property type="entry name" value="HTH-TYPE TRANSCRIPTIONAL REGULATOR RUTR"/>
    <property type="match status" value="1"/>
</dbReference>
<dbReference type="InterPro" id="IPR009057">
    <property type="entry name" value="Homeodomain-like_sf"/>
</dbReference>
<dbReference type="EMBL" id="QFFN01000011">
    <property type="protein sequence ID" value="PWG59888.1"/>
    <property type="molecule type" value="Genomic_DNA"/>
</dbReference>
<gene>
    <name evidence="4" type="ORF">DF200_05505</name>
</gene>
<organism evidence="4 5">
    <name type="scientific">Bifidobacterium catulorum</name>
    <dbReference type="NCBI Taxonomy" id="1630173"/>
    <lineage>
        <taxon>Bacteria</taxon>
        <taxon>Bacillati</taxon>
        <taxon>Actinomycetota</taxon>
        <taxon>Actinomycetes</taxon>
        <taxon>Bifidobacteriales</taxon>
        <taxon>Bifidobacteriaceae</taxon>
        <taxon>Bifidobacterium</taxon>
    </lineage>
</organism>
<evidence type="ECO:0000313" key="4">
    <source>
        <dbReference type="EMBL" id="PWG59888.1"/>
    </source>
</evidence>
<dbReference type="InterPro" id="IPR050109">
    <property type="entry name" value="HTH-type_TetR-like_transc_reg"/>
</dbReference>
<comment type="caution">
    <text evidence="4">The sequence shown here is derived from an EMBL/GenBank/DDBJ whole genome shotgun (WGS) entry which is preliminary data.</text>
</comment>
<evidence type="ECO:0000259" key="3">
    <source>
        <dbReference type="PROSITE" id="PS50977"/>
    </source>
</evidence>
<feature type="DNA-binding region" description="H-T-H motif" evidence="2">
    <location>
        <begin position="27"/>
        <end position="46"/>
    </location>
</feature>
<dbReference type="Pfam" id="PF00440">
    <property type="entry name" value="TetR_N"/>
    <property type="match status" value="1"/>
</dbReference>